<dbReference type="InterPro" id="IPR018743">
    <property type="entry name" value="DUF2292"/>
</dbReference>
<evidence type="ECO:0000313" key="1">
    <source>
        <dbReference type="EMBL" id="CEO87871.1"/>
    </source>
</evidence>
<proteinExistence type="predicted"/>
<dbReference type="AlphaFoldDB" id="A0A0B7MIT6"/>
<dbReference type="Proteomes" id="UP000046155">
    <property type="component" value="Unassembled WGS sequence"/>
</dbReference>
<dbReference type="EMBL" id="CDRZ01000036">
    <property type="protein sequence ID" value="CEO87871.1"/>
    <property type="molecule type" value="Genomic_DNA"/>
</dbReference>
<reference evidence="2" key="1">
    <citation type="submission" date="2015-01" db="EMBL/GenBank/DDBJ databases">
        <authorList>
            <person name="Manzoor Shahid"/>
            <person name="Zubair Saima"/>
        </authorList>
    </citation>
    <scope>NUCLEOTIDE SEQUENCE [LARGE SCALE GENOMIC DNA]</scope>
    <source>
        <strain evidence="2">Sp3</strain>
    </source>
</reference>
<organism evidence="1 2">
    <name type="scientific">Syntrophaceticus schinkii</name>
    <dbReference type="NCBI Taxonomy" id="499207"/>
    <lineage>
        <taxon>Bacteria</taxon>
        <taxon>Bacillati</taxon>
        <taxon>Bacillota</taxon>
        <taxon>Clostridia</taxon>
        <taxon>Thermoanaerobacterales</taxon>
        <taxon>Thermoanaerobacterales Family III. Incertae Sedis</taxon>
        <taxon>Syntrophaceticus</taxon>
    </lineage>
</organism>
<evidence type="ECO:0000313" key="2">
    <source>
        <dbReference type="Proteomes" id="UP000046155"/>
    </source>
</evidence>
<protein>
    <recommendedName>
        <fullName evidence="3">DUF2292 domain-containing protein</fullName>
    </recommendedName>
</protein>
<name>A0A0B7MIT6_9FIRM</name>
<accession>A0A0B7MIT6</accession>
<keyword evidence="2" id="KW-1185">Reference proteome</keyword>
<evidence type="ECO:0008006" key="3">
    <source>
        <dbReference type="Google" id="ProtNLM"/>
    </source>
</evidence>
<sequence length="51" mass="5930">MEPSNKHNKKTDTKIEKLEKIIKDIGFGEIRVIIQDGKPIRIEEIKKSVKL</sequence>
<gene>
    <name evidence="1" type="ORF">SSCH_1300008</name>
</gene>
<dbReference type="Pfam" id="PF10055">
    <property type="entry name" value="DUF2292"/>
    <property type="match status" value="1"/>
</dbReference>